<dbReference type="InterPro" id="IPR003593">
    <property type="entry name" value="AAA+_ATPase"/>
</dbReference>
<dbReference type="EMBL" id="CP018025">
    <property type="protein sequence ID" value="APD92442.1"/>
    <property type="molecule type" value="Genomic_DNA"/>
</dbReference>
<dbReference type="SMART" id="SM00382">
    <property type="entry name" value="AAA"/>
    <property type="match status" value="1"/>
</dbReference>
<organism evidence="4 5">
    <name type="scientific">Alteromonas mediterranea</name>
    <dbReference type="NCBI Taxonomy" id="314275"/>
    <lineage>
        <taxon>Bacteria</taxon>
        <taxon>Pseudomonadati</taxon>
        <taxon>Pseudomonadota</taxon>
        <taxon>Gammaproteobacteria</taxon>
        <taxon>Alteromonadales</taxon>
        <taxon>Alteromonadaceae</taxon>
        <taxon>Alteromonas/Salinimonas group</taxon>
        <taxon>Alteromonas</taxon>
    </lineage>
</organism>
<feature type="domain" description="AAA+ ATPase" evidence="3">
    <location>
        <begin position="330"/>
        <end position="471"/>
    </location>
</feature>
<dbReference type="Proteomes" id="UP000182101">
    <property type="component" value="Plasmid pAMCP48-600"/>
</dbReference>
<dbReference type="Pfam" id="PF13245">
    <property type="entry name" value="AAA_19"/>
    <property type="match status" value="1"/>
</dbReference>
<evidence type="ECO:0000256" key="2">
    <source>
        <dbReference type="ARBA" id="ARBA00022840"/>
    </source>
</evidence>
<dbReference type="PANTHER" id="PTHR43788:SF6">
    <property type="entry name" value="DNA HELICASE B"/>
    <property type="match status" value="1"/>
</dbReference>
<name>A0AAC9JFY9_9ALTE</name>
<dbReference type="InterPro" id="IPR027417">
    <property type="entry name" value="P-loop_NTPase"/>
</dbReference>
<dbReference type="InterPro" id="IPR027785">
    <property type="entry name" value="UvrD-like_helicase_C"/>
</dbReference>
<evidence type="ECO:0000313" key="5">
    <source>
        <dbReference type="Proteomes" id="UP000182101"/>
    </source>
</evidence>
<evidence type="ECO:0000256" key="1">
    <source>
        <dbReference type="ARBA" id="ARBA00022741"/>
    </source>
</evidence>
<dbReference type="Gene3D" id="1.10.10.2220">
    <property type="match status" value="1"/>
</dbReference>
<reference evidence="4 5" key="1">
    <citation type="submission" date="2016-11" db="EMBL/GenBank/DDBJ databases">
        <title>Networking in microbes: conjugative elements and plasmids in the genus Alteromonas.</title>
        <authorList>
            <person name="Lopez-Perez M."/>
            <person name="Ramon-Marco N."/>
            <person name="Rodriguez-Valera F."/>
        </authorList>
    </citation>
    <scope>NUCLEOTIDE SEQUENCE [LARGE SCALE GENOMIC DNA]</scope>
    <source>
        <strain evidence="4 5">CP48</strain>
        <plasmid evidence="5">pamcp48-600</plasmid>
    </source>
</reference>
<dbReference type="CDD" id="cd17933">
    <property type="entry name" value="DEXSc_RecD-like"/>
    <property type="match status" value="1"/>
</dbReference>
<geneLocation type="plasmid" evidence="5">
    <name>pamcp48-600</name>
</geneLocation>
<dbReference type="InterPro" id="IPR050534">
    <property type="entry name" value="Coronavir_polyprotein_1ab"/>
</dbReference>
<proteinExistence type="predicted"/>
<dbReference type="Pfam" id="PF14490">
    <property type="entry name" value="HHH_RecD2"/>
    <property type="match status" value="1"/>
</dbReference>
<dbReference type="InterPro" id="IPR029493">
    <property type="entry name" value="RecD2-like_HHH"/>
</dbReference>
<dbReference type="GO" id="GO:0017116">
    <property type="term" value="F:single-stranded DNA helicase activity"/>
    <property type="evidence" value="ECO:0007669"/>
    <property type="project" value="TreeGrafter"/>
</dbReference>
<evidence type="ECO:0000259" key="3">
    <source>
        <dbReference type="SMART" id="SM00382"/>
    </source>
</evidence>
<protein>
    <recommendedName>
        <fullName evidence="3">AAA+ ATPase domain-containing protein</fullName>
    </recommendedName>
</protein>
<dbReference type="PANTHER" id="PTHR43788">
    <property type="entry name" value="DNA2/NAM7 HELICASE FAMILY MEMBER"/>
    <property type="match status" value="1"/>
</dbReference>
<gene>
    <name evidence="4" type="ORF">BM524_21305</name>
</gene>
<dbReference type="GO" id="GO:0006310">
    <property type="term" value="P:DNA recombination"/>
    <property type="evidence" value="ECO:0007669"/>
    <property type="project" value="TreeGrafter"/>
</dbReference>
<accession>A0AAC9JFY9</accession>
<keyword evidence="1" id="KW-0547">Nucleotide-binding</keyword>
<dbReference type="Pfam" id="PF13538">
    <property type="entry name" value="UvrD_C_2"/>
    <property type="match status" value="1"/>
</dbReference>
<dbReference type="GO" id="GO:0009338">
    <property type="term" value="C:exodeoxyribonuclease V complex"/>
    <property type="evidence" value="ECO:0007669"/>
    <property type="project" value="TreeGrafter"/>
</dbReference>
<dbReference type="Gene3D" id="3.40.50.300">
    <property type="entry name" value="P-loop containing nucleotide triphosphate hydrolases"/>
    <property type="match status" value="2"/>
</dbReference>
<dbReference type="GO" id="GO:0005524">
    <property type="term" value="F:ATP binding"/>
    <property type="evidence" value="ECO:0007669"/>
    <property type="project" value="UniProtKB-KW"/>
</dbReference>
<keyword evidence="4" id="KW-0614">Plasmid</keyword>
<sequence>MNRSGIVKKVKWLDEKNDFTVIEMLDAHSNGLFTAVGKMGPQYLGHKLNMVGKEVANPRGTGKNFEVHHYEVHQPDTLEGIYLLLCSGLFEGISSRIARYLVDTYQYDTLSLLKRDINILLSVPGVGVQTFLKIRDSYQDADLRQQAMTRLRNDYKFTFSESLAILKSAPEDAMDILTKSPYSLYRRLSNKLNFVLFDRAIIGHGWSEKDPVRIREVLNHKLRSVSGEGHTLNSYAEILNGALEYLNIDRYLVEHELQFMIEKRWLYITDANQRHLIQSQWFYAAEKEIANRIRILMEMPAEKQLLFNSNDMRLRKLKASQLNAIKAPYSHKVSIITGGPGTGKTTLLKTLLALMEEQNLTVISVARTGKAAQRMREVTGRDAVTIHRALGPTEQPDEFVFNDINPLKVDVVVVDEMSMLETLIFRTLLRSMPSTARLIMIGDVNQIPSVQPGAVFRDLIASKTIPVYWLTENLRIKKENGQLPTPIRVANGILRGHLLDVPNDDEWSFFPTKKDAETKEKLVELVSELSLMGVTQEEMQVFTPTNKGPLGVERLNSIIKGCIHPHGKSHIELGDKIMQTVNDYTLDISNGDVGKVTSVFDNWEKAKRDSPVLVAKMGSRLIEYTKKDIYNLTLAYAISGHKSQGSEYSHAIIVIPDHYFSLMDRFWLYTLITRCKKKAYLFGNENVIKKIVKSRRSHERKTLLKEQMWRFLSITNEVHK</sequence>
<keyword evidence="2" id="KW-0067">ATP-binding</keyword>
<dbReference type="AlphaFoldDB" id="A0AAC9JFY9"/>
<dbReference type="SUPFAM" id="SSF52540">
    <property type="entry name" value="P-loop containing nucleoside triphosphate hydrolases"/>
    <property type="match status" value="2"/>
</dbReference>
<evidence type="ECO:0000313" key="4">
    <source>
        <dbReference type="EMBL" id="APD92442.1"/>
    </source>
</evidence>
<dbReference type="CDD" id="cd18809">
    <property type="entry name" value="SF1_C_RecD"/>
    <property type="match status" value="1"/>
</dbReference>
<dbReference type="Gene3D" id="2.30.30.940">
    <property type="match status" value="1"/>
</dbReference>
<dbReference type="RefSeq" id="WP_071961067.1">
    <property type="nucleotide sequence ID" value="NZ_CP018025.1"/>
</dbReference>